<comment type="caution">
    <text evidence="2">The sequence shown here is derived from an EMBL/GenBank/DDBJ whole genome shotgun (WGS) entry which is preliminary data.</text>
</comment>
<dbReference type="InterPro" id="IPR002048">
    <property type="entry name" value="EF_hand_dom"/>
</dbReference>
<protein>
    <recommendedName>
        <fullName evidence="1">EF-hand domain-containing protein</fullName>
    </recommendedName>
</protein>
<dbReference type="AlphaFoldDB" id="A0A4Q7RT34"/>
<dbReference type="Proteomes" id="UP000291078">
    <property type="component" value="Unassembled WGS sequence"/>
</dbReference>
<proteinExistence type="predicted"/>
<dbReference type="GO" id="GO:0005509">
    <property type="term" value="F:calcium ion binding"/>
    <property type="evidence" value="ECO:0007669"/>
    <property type="project" value="InterPro"/>
</dbReference>
<evidence type="ECO:0000313" key="3">
    <source>
        <dbReference type="Proteomes" id="UP000291078"/>
    </source>
</evidence>
<accession>A0A4Q7RT34</accession>
<evidence type="ECO:0000313" key="2">
    <source>
        <dbReference type="EMBL" id="RZT36826.1"/>
    </source>
</evidence>
<name>A0A4Q7RT34_9BURK</name>
<evidence type="ECO:0000259" key="1">
    <source>
        <dbReference type="PROSITE" id="PS50222"/>
    </source>
</evidence>
<feature type="domain" description="EF-hand" evidence="1">
    <location>
        <begin position="83"/>
        <end position="118"/>
    </location>
</feature>
<dbReference type="PROSITE" id="PS50222">
    <property type="entry name" value="EF_HAND_2"/>
    <property type="match status" value="1"/>
</dbReference>
<dbReference type="InterPro" id="IPR018247">
    <property type="entry name" value="EF_Hand_1_Ca_BS"/>
</dbReference>
<dbReference type="InterPro" id="IPR011992">
    <property type="entry name" value="EF-hand-dom_pair"/>
</dbReference>
<dbReference type="OrthoDB" id="9985171at2"/>
<keyword evidence="3" id="KW-1185">Reference proteome</keyword>
<gene>
    <name evidence="2" type="ORF">EV147_3490</name>
</gene>
<dbReference type="EMBL" id="SGXM01000004">
    <property type="protein sequence ID" value="RZT36826.1"/>
    <property type="molecule type" value="Genomic_DNA"/>
</dbReference>
<sequence>MNQLRFGIDAIFNAQAWSSSRQAQAAQTASANATAVGHFKERGLNLKVVDMVDGFKADKLKATDRNGDDVISLSELGKQLAGASEEELSRIHEALDLDKNGEVSGAEFKYSMPVDEYFDMIAKSAQAEN</sequence>
<dbReference type="RefSeq" id="WP_130392441.1">
    <property type="nucleotide sequence ID" value="NZ_SGXM01000004.1"/>
</dbReference>
<reference evidence="2 3" key="1">
    <citation type="journal article" date="2015" name="Stand. Genomic Sci.">
        <title>Genomic Encyclopedia of Bacterial and Archaeal Type Strains, Phase III: the genomes of soil and plant-associated and newly described type strains.</title>
        <authorList>
            <person name="Whitman W.B."/>
            <person name="Woyke T."/>
            <person name="Klenk H.P."/>
            <person name="Zhou Y."/>
            <person name="Lilburn T.G."/>
            <person name="Beck B.J."/>
            <person name="De Vos P."/>
            <person name="Vandamme P."/>
            <person name="Eisen J.A."/>
            <person name="Garrity G."/>
            <person name="Hugenholtz P."/>
            <person name="Kyrpides N.C."/>
        </authorList>
    </citation>
    <scope>NUCLEOTIDE SEQUENCE [LARGE SCALE GENOMIC DNA]</scope>
    <source>
        <strain evidence="2 3">ASC-9842</strain>
    </source>
</reference>
<dbReference type="PROSITE" id="PS00018">
    <property type="entry name" value="EF_HAND_1"/>
    <property type="match status" value="1"/>
</dbReference>
<dbReference type="Gene3D" id="1.10.238.10">
    <property type="entry name" value="EF-hand"/>
    <property type="match status" value="1"/>
</dbReference>
<dbReference type="SUPFAM" id="SSF47473">
    <property type="entry name" value="EF-hand"/>
    <property type="match status" value="1"/>
</dbReference>
<organism evidence="2 3">
    <name type="scientific">Cupriavidus agavae</name>
    <dbReference type="NCBI Taxonomy" id="1001822"/>
    <lineage>
        <taxon>Bacteria</taxon>
        <taxon>Pseudomonadati</taxon>
        <taxon>Pseudomonadota</taxon>
        <taxon>Betaproteobacteria</taxon>
        <taxon>Burkholderiales</taxon>
        <taxon>Burkholderiaceae</taxon>
        <taxon>Cupriavidus</taxon>
    </lineage>
</organism>